<gene>
    <name evidence="3" type="ORF">TeGR_g6018</name>
</gene>
<evidence type="ECO:0000256" key="1">
    <source>
        <dbReference type="SAM" id="Coils"/>
    </source>
</evidence>
<keyword evidence="2" id="KW-0812">Transmembrane</keyword>
<feature type="transmembrane region" description="Helical" evidence="2">
    <location>
        <begin position="1384"/>
        <end position="1406"/>
    </location>
</feature>
<keyword evidence="4" id="KW-1185">Reference proteome</keyword>
<sequence length="1817" mass="201729">MEPLPVAPDEFALDAPPSSVQAMLNLALAELKAKAAEADELRTEAEELRAKAAVDDAFRAKAAEDAAKAADADDLRSKLEESEAELLQLRKQHEQVRHEDTLFHKMKTTTSKTKMEKLGSTLVHVNPEQLRTLFMKLLDKVLLSPPSAAAPPPDAIVHAVSETSAAVLMYRNLAVRNMGGMTSTELFEFHLHVSEDPEDPNLITFRALSDDDAKRLCGGPYVGQVVAKRNKVAKPKRVQVDGKITLEAADFDCTKLIIAASVLLTSGVDRAAASSASSPTLLPRQRSASVARGDMLKCSPEVAEAVLSFLTGAARSLHDRFARYKEVDKATLRHFVEHVMDEAPESSEKEKALILRRLRDDNDDNRSWSRLAGTVWEPVSYFKKVDEDSNTWGKGKGVVDASAPDVLAWLWLSCTHERNLRHMRKDGNLLKMEQGVPGTRSKFMVASSKMPGAISNRVFANWWTWAKEQNCDLVAAFTPHEEYGPGAEKELVDAALEATKDSVVAKLRGFFRIKTLAPNVCRVTFVAQGSLGGSFTKQIMAWTVKRSLGMLKELQDELMRNGEKVDAETRGALPSPPPRGSLTSEQDALVTRCLTLEKGAEEPTRGGRRGSNVMAAGAKLAAAQARAMKGSWVKLKSTSPLVAMLMKYTVAGAGNESSVALAMAKATLDCSAKEAIASYFAVCGREKMRIGREVGDRARLIFKEHTAHDFEWTTVKKMPFPLTNREFLNRFLSFKEPTGDLVVVFEALPDSTKVDYGANLKVVRGKTTGVVRFKPINNDTQCEVTNVQHGDAGGFVPKRVADAKIPQALSPMCEMRELFQRDDAIDGAKRSELAAIVKSNNEIYTDAENAIVDRVRDQLDSIPDSSFEKLESPDLFVRMEAFTKGGKNGIPRGSTVLDEDICTCAAWSHGHVMSRNFAKVFYEGGGVEYAVTVHNDHFFTGQQVRDFNIPTFSPREFMTRSVWRWESDTMLLAVTESCLADKHSIRPGIVRASVLTLEKFERLDPLGEIPQTRITSKQQPDMGGFIPSRAVRGAAVGQMMYLSTMRKQFDRSLELDGKKREELVKMIRRHGWDGVEYSGEEEEILAEGKTWFKAFDGLKSKNVVMRSPQTKGKVAYKKGDSRAWGWCTATVRASPEEVLAHVWDTKARNKARPDDLEKEIDEKPNDHNQLVFNKKQTPAVIANRDFLGRAVWKKEGTVSGIQEYFAQLREFGEHDKADGRALGYRLTYPDEKNKKTPSKAVAHIVKLHKGLSQLSQEYPWIVGFLEEILLGGLHRNKAVPAKLDCLSEAEARRIGKNLPQALRSRKTADAGILQWQNQNPSMAELFEKYPWVEEMVLTMGEELLKNAAWGLWFRVITGSVGSMVDLATDINVIRVYFGEEGQEGYGWMMLGMVLASMGLQLGMVLVQNGKAGWGKLLQEVLIVVSGLKPGCILQVTALIQGRTRDQMGTKVFSIVVSAITTGMNSASISYDFDSDPAQRRKLPSFYGYLPDDGNKRTIMYVCMVLNSALLLLLRSIGVALLMLADTKIFVAYMVGDHLLYLLQKLVRGDFLHWLPIEGMGGVAWALLMRVIVKTLTDFTGIIQLRGPGEMGGAAWLWTMFLALVAPWGAVPVYFGTLASNSTNSTAVEIVLDITNSTTDALELEESDAWEPKEADAWRLLGGLSAGWVFAFGVFLSLMKKKYRSTFWSMETGTEWIQSVIVLGENDAIKQEIFDFNPAKWKAIAPQVKEWAGEGWTGWERDKPDWFTDNWKSRVPADWVPTEGKEEWKASVRRRSISVAERKGSVVYESAKQMTEVIGGDVAPRREVLGKGRVYIAN</sequence>
<dbReference type="Proteomes" id="UP001165060">
    <property type="component" value="Unassembled WGS sequence"/>
</dbReference>
<feature type="transmembrane region" description="Helical" evidence="2">
    <location>
        <begin position="1498"/>
        <end position="1521"/>
    </location>
</feature>
<organism evidence="3 4">
    <name type="scientific">Tetraparma gracilis</name>
    <dbReference type="NCBI Taxonomy" id="2962635"/>
    <lineage>
        <taxon>Eukaryota</taxon>
        <taxon>Sar</taxon>
        <taxon>Stramenopiles</taxon>
        <taxon>Ochrophyta</taxon>
        <taxon>Bolidophyceae</taxon>
        <taxon>Parmales</taxon>
        <taxon>Triparmaceae</taxon>
        <taxon>Tetraparma</taxon>
    </lineage>
</organism>
<name>A0ABQ6NCM9_9STRA</name>
<keyword evidence="1" id="KW-0175">Coiled coil</keyword>
<dbReference type="Gene3D" id="3.30.530.20">
    <property type="match status" value="4"/>
</dbReference>
<dbReference type="SUPFAM" id="SSF55961">
    <property type="entry name" value="Bet v1-like"/>
    <property type="match status" value="4"/>
</dbReference>
<evidence type="ECO:0000256" key="2">
    <source>
        <dbReference type="SAM" id="Phobius"/>
    </source>
</evidence>
<feature type="transmembrane region" description="Helical" evidence="2">
    <location>
        <begin position="1593"/>
        <end position="1614"/>
    </location>
</feature>
<keyword evidence="2" id="KW-1133">Transmembrane helix</keyword>
<reference evidence="3 4" key="1">
    <citation type="journal article" date="2023" name="Commun. Biol.">
        <title>Genome analysis of Parmales, the sister group of diatoms, reveals the evolutionary specialization of diatoms from phago-mixotrophs to photoautotrophs.</title>
        <authorList>
            <person name="Ban H."/>
            <person name="Sato S."/>
            <person name="Yoshikawa S."/>
            <person name="Yamada K."/>
            <person name="Nakamura Y."/>
            <person name="Ichinomiya M."/>
            <person name="Sato N."/>
            <person name="Blanc-Mathieu R."/>
            <person name="Endo H."/>
            <person name="Kuwata A."/>
            <person name="Ogata H."/>
        </authorList>
    </citation>
    <scope>NUCLEOTIDE SEQUENCE [LARGE SCALE GENOMIC DNA]</scope>
</reference>
<proteinExistence type="predicted"/>
<dbReference type="EMBL" id="BRYB01006450">
    <property type="protein sequence ID" value="GMI57911.1"/>
    <property type="molecule type" value="Genomic_DNA"/>
</dbReference>
<keyword evidence="2" id="KW-0472">Membrane</keyword>
<feature type="transmembrane region" description="Helical" evidence="2">
    <location>
        <begin position="1552"/>
        <end position="1572"/>
    </location>
</feature>
<accession>A0ABQ6NCM9</accession>
<comment type="caution">
    <text evidence="3">The sequence shown here is derived from an EMBL/GenBank/DDBJ whole genome shotgun (WGS) entry which is preliminary data.</text>
</comment>
<evidence type="ECO:0000313" key="3">
    <source>
        <dbReference type="EMBL" id="GMI57911.1"/>
    </source>
</evidence>
<feature type="coiled-coil region" evidence="1">
    <location>
        <begin position="24"/>
        <end position="99"/>
    </location>
</feature>
<evidence type="ECO:0000313" key="4">
    <source>
        <dbReference type="Proteomes" id="UP001165060"/>
    </source>
</evidence>
<feature type="transmembrane region" description="Helical" evidence="2">
    <location>
        <begin position="1656"/>
        <end position="1677"/>
    </location>
</feature>
<dbReference type="InterPro" id="IPR023393">
    <property type="entry name" value="START-like_dom_sf"/>
</dbReference>
<protein>
    <submittedName>
        <fullName evidence="3">Uncharacterized protein</fullName>
    </submittedName>
</protein>